<organism evidence="1 2">
    <name type="scientific">Anaerocellum danielii</name>
    <dbReference type="NCBI Taxonomy" id="1387557"/>
    <lineage>
        <taxon>Bacteria</taxon>
        <taxon>Bacillati</taxon>
        <taxon>Bacillota</taxon>
        <taxon>Bacillota incertae sedis</taxon>
        <taxon>Caldicellulosiruptorales</taxon>
        <taxon>Caldicellulosiruptoraceae</taxon>
        <taxon>Anaerocellum</taxon>
    </lineage>
</organism>
<evidence type="ECO:0000313" key="1">
    <source>
        <dbReference type="EMBL" id="WPX07569.1"/>
    </source>
</evidence>
<protein>
    <submittedName>
        <fullName evidence="1">Uncharacterized protein</fullName>
    </submittedName>
</protein>
<dbReference type="Proteomes" id="UP001322744">
    <property type="component" value="Chromosome"/>
</dbReference>
<name>A0ABZ0TVU5_9FIRM</name>
<keyword evidence="2" id="KW-1185">Reference proteome</keyword>
<dbReference type="RefSeq" id="WP_322141162.1">
    <property type="nucleotide sequence ID" value="NZ_CP139957.1"/>
</dbReference>
<gene>
    <name evidence="1" type="ORF">SOJ16_001378</name>
</gene>
<evidence type="ECO:0000313" key="2">
    <source>
        <dbReference type="Proteomes" id="UP001322744"/>
    </source>
</evidence>
<dbReference type="EMBL" id="CP139957">
    <property type="protein sequence ID" value="WPX07569.1"/>
    <property type="molecule type" value="Genomic_DNA"/>
</dbReference>
<reference evidence="1 2" key="1">
    <citation type="submission" date="2023-12" db="EMBL/GenBank/DDBJ databases">
        <authorList>
            <person name="Manesh M.J.H."/>
            <person name="Bing R.G."/>
            <person name="Willard D.J."/>
            <person name="Kelly R.M."/>
        </authorList>
    </citation>
    <scope>NUCLEOTIDE SEQUENCE [LARGE SCALE GENOMIC DNA]</scope>
    <source>
        <strain evidence="1 2">DSM 8977</strain>
    </source>
</reference>
<proteinExistence type="predicted"/>
<accession>A0ABZ0TVU5</accession>
<sequence>MENYLAILSDYIKGYNNSILDNIVQVGMYSKTQQVIENFKTNFFKELKE</sequence>